<evidence type="ECO:0000256" key="9">
    <source>
        <dbReference type="PIRSR" id="PIRSR610347-2"/>
    </source>
</evidence>
<dbReference type="GO" id="GO:0006281">
    <property type="term" value="P:DNA repair"/>
    <property type="evidence" value="ECO:0007669"/>
    <property type="project" value="UniProtKB-KW"/>
</dbReference>
<evidence type="ECO:0000256" key="3">
    <source>
        <dbReference type="ARBA" id="ARBA00022722"/>
    </source>
</evidence>
<name>A0A9W6YIJ1_9STRA</name>
<dbReference type="GO" id="GO:0003697">
    <property type="term" value="F:single-stranded DNA binding"/>
    <property type="evidence" value="ECO:0007669"/>
    <property type="project" value="TreeGrafter"/>
</dbReference>
<keyword evidence="7" id="KW-0234">DNA repair</keyword>
<keyword evidence="3" id="KW-0540">Nuclease</keyword>
<dbReference type="Pfam" id="PF06087">
    <property type="entry name" value="Tyr-DNA_phospho"/>
    <property type="match status" value="1"/>
</dbReference>
<evidence type="ECO:0000313" key="12">
    <source>
        <dbReference type="EMBL" id="GMF64562.1"/>
    </source>
</evidence>
<evidence type="ECO:0000256" key="1">
    <source>
        <dbReference type="ARBA" id="ARBA00004123"/>
    </source>
</evidence>
<dbReference type="InterPro" id="IPR011993">
    <property type="entry name" value="PH-like_dom_sf"/>
</dbReference>
<evidence type="ECO:0000313" key="13">
    <source>
        <dbReference type="Proteomes" id="UP001165083"/>
    </source>
</evidence>
<keyword evidence="5" id="KW-0378">Hydrolase</keyword>
<dbReference type="Gene3D" id="3.30.870.10">
    <property type="entry name" value="Endonuclease Chain A"/>
    <property type="match status" value="1"/>
</dbReference>
<evidence type="ECO:0000256" key="5">
    <source>
        <dbReference type="ARBA" id="ARBA00022801"/>
    </source>
</evidence>
<dbReference type="PANTHER" id="PTHR12415">
    <property type="entry name" value="TYROSYL-DNA PHOSPHODIESTERASE 1"/>
    <property type="match status" value="1"/>
</dbReference>
<dbReference type="PANTHER" id="PTHR12415:SF0">
    <property type="entry name" value="TYROSYL-DNA PHOSPHODIESTERASE 1"/>
    <property type="match status" value="1"/>
</dbReference>
<gene>
    <name evidence="12" type="ORF">Plil01_001734700</name>
</gene>
<dbReference type="SUPFAM" id="SSF56024">
    <property type="entry name" value="Phospholipase D/nuclease"/>
    <property type="match status" value="1"/>
</dbReference>
<protein>
    <submittedName>
        <fullName evidence="12">Unnamed protein product</fullName>
    </submittedName>
</protein>
<dbReference type="Proteomes" id="UP001165083">
    <property type="component" value="Unassembled WGS sequence"/>
</dbReference>
<dbReference type="InterPro" id="IPR001849">
    <property type="entry name" value="PH_domain"/>
</dbReference>
<organism evidence="12 13">
    <name type="scientific">Phytophthora lilii</name>
    <dbReference type="NCBI Taxonomy" id="2077276"/>
    <lineage>
        <taxon>Eukaryota</taxon>
        <taxon>Sar</taxon>
        <taxon>Stramenopiles</taxon>
        <taxon>Oomycota</taxon>
        <taxon>Peronosporomycetes</taxon>
        <taxon>Peronosporales</taxon>
        <taxon>Peronosporaceae</taxon>
        <taxon>Phytophthora</taxon>
    </lineage>
</organism>
<feature type="binding site" evidence="9">
    <location>
        <position position="2"/>
    </location>
    <ligand>
        <name>substrate</name>
    </ligand>
</feature>
<dbReference type="PROSITE" id="PS50003">
    <property type="entry name" value="PH_DOMAIN"/>
    <property type="match status" value="1"/>
</dbReference>
<comment type="subcellular location">
    <subcellularLocation>
        <location evidence="1">Nucleus</location>
    </subcellularLocation>
</comment>
<keyword evidence="8" id="KW-0539">Nucleus</keyword>
<dbReference type="OrthoDB" id="47785at2759"/>
<dbReference type="Gene3D" id="2.30.29.30">
    <property type="entry name" value="Pleckstrin-homology domain (PH domain)/Phosphotyrosine-binding domain (PTB)"/>
    <property type="match status" value="1"/>
</dbReference>
<comment type="similarity">
    <text evidence="2">Belongs to the tyrosyl-DNA phosphodiesterase family.</text>
</comment>
<dbReference type="GO" id="GO:0004527">
    <property type="term" value="F:exonuclease activity"/>
    <property type="evidence" value="ECO:0007669"/>
    <property type="project" value="UniProtKB-KW"/>
</dbReference>
<reference evidence="12" key="1">
    <citation type="submission" date="2023-04" db="EMBL/GenBank/DDBJ databases">
        <title>Phytophthora lilii NBRC 32176.</title>
        <authorList>
            <person name="Ichikawa N."/>
            <person name="Sato H."/>
            <person name="Tonouchi N."/>
        </authorList>
    </citation>
    <scope>NUCLEOTIDE SEQUENCE</scope>
    <source>
        <strain evidence="12">NBRC 32176</strain>
    </source>
</reference>
<dbReference type="InterPro" id="IPR010347">
    <property type="entry name" value="Tdp1"/>
</dbReference>
<sequence length="812" mass="90230">MKSYARFDPSDEAAGTLDWAIVTSSNLSKAAWGTFQKNKTQFMIRSYELGVMFLPQLVKSECPAAQLVTIGSKAAELSGVEASASHPAKLLPLPYQFPMTTYNPKKDEPWVWDLVRENPDIFGNAVVLPTDELVRVECAATMTVADLVRKLEKRCPFQKSSEIERRDQLNCHDNNCDTDPATEASYAWRSKHALSKLSQGTLTLVRLALELKAGALVIDEVEELDILDFHLVHSQALKWIPETNGQQSRRVSPIFRFPPHNVGEEVRPLSTTIIPLWRVKQNQTAKGEQTAPLESSAVINTCSELIERMQSIRKDVRTLVFLIRDAILGGSTLNADALLSLSRTMVQALTHPSVSLTSGSAASEDTRENLARKLSWDIAGKDGGITIILEGWVVTAEWGTFWRTQRKEYACLCDNHMLYFFSSRTHCSDFIFELGREPDGNKSDLSKRILKDNNPTSQIDLSETDWSVRKSSLQDDGSEQPHRNAFAFFDSKGKMKLVMDVSTSAEASTWVRLISAEINRNHLFLRMRELNSMSAITDAEKPIDALNPLTTWLEIMTQSSATTGNQHSLVIPLRSLYSQIDRMNGTARAERYKSWTLNQALKDLQRDRVKINDQLLASASLEANILALTLAILKCTEPEYKNASAKARPVEGITAVSEAAKEMTALRFARQVIICSSRTHGGGDILDTLHLLFGNERFCICPDARSMEPIEIAIFRSENVEATLVAQISMKMIYRVIPSDSIGPIDDHSYAIGGGEAEASAAKSVSGHAATARADQQEPREFKILGTYTQILNCHFKEANGIEGSVQLQFAA</sequence>
<keyword evidence="6" id="KW-0269">Exonuclease</keyword>
<evidence type="ECO:0000256" key="6">
    <source>
        <dbReference type="ARBA" id="ARBA00022839"/>
    </source>
</evidence>
<dbReference type="AlphaFoldDB" id="A0A9W6YIJ1"/>
<dbReference type="GO" id="GO:0005634">
    <property type="term" value="C:nucleus"/>
    <property type="evidence" value="ECO:0007669"/>
    <property type="project" value="UniProtKB-SubCell"/>
</dbReference>
<evidence type="ECO:0000256" key="10">
    <source>
        <dbReference type="PIRSR" id="PIRSR610347-3"/>
    </source>
</evidence>
<evidence type="ECO:0000256" key="8">
    <source>
        <dbReference type="ARBA" id="ARBA00023242"/>
    </source>
</evidence>
<evidence type="ECO:0000259" key="11">
    <source>
        <dbReference type="PROSITE" id="PS50003"/>
    </source>
</evidence>
<keyword evidence="13" id="KW-1185">Reference proteome</keyword>
<accession>A0A9W6YIJ1</accession>
<evidence type="ECO:0000256" key="7">
    <source>
        <dbReference type="ARBA" id="ARBA00023204"/>
    </source>
</evidence>
<dbReference type="EMBL" id="BSXW01012420">
    <property type="protein sequence ID" value="GMF64562.1"/>
    <property type="molecule type" value="Genomic_DNA"/>
</dbReference>
<dbReference type="GO" id="GO:0003690">
    <property type="term" value="F:double-stranded DNA binding"/>
    <property type="evidence" value="ECO:0007669"/>
    <property type="project" value="TreeGrafter"/>
</dbReference>
<keyword evidence="4" id="KW-0227">DNA damage</keyword>
<feature type="domain" description="PH" evidence="11">
    <location>
        <begin position="386"/>
        <end position="519"/>
    </location>
</feature>
<evidence type="ECO:0000256" key="4">
    <source>
        <dbReference type="ARBA" id="ARBA00022763"/>
    </source>
</evidence>
<proteinExistence type="inferred from homology"/>
<feature type="site" description="Interaction with DNA" evidence="10">
    <location>
        <position position="28"/>
    </location>
</feature>
<dbReference type="GO" id="GO:0017005">
    <property type="term" value="F:3'-tyrosyl-DNA phosphodiesterase activity"/>
    <property type="evidence" value="ECO:0007669"/>
    <property type="project" value="TreeGrafter"/>
</dbReference>
<evidence type="ECO:0000256" key="2">
    <source>
        <dbReference type="ARBA" id="ARBA00010205"/>
    </source>
</evidence>
<comment type="caution">
    <text evidence="12">The sequence shown here is derived from an EMBL/GenBank/DDBJ whole genome shotgun (WGS) entry which is preliminary data.</text>
</comment>